<keyword evidence="7" id="KW-1185">Reference proteome</keyword>
<dbReference type="InterPro" id="IPR000887">
    <property type="entry name" value="Aldlse_KDPG_KHG"/>
</dbReference>
<dbReference type="Gene3D" id="3.20.20.70">
    <property type="entry name" value="Aldolase class I"/>
    <property type="match status" value="1"/>
</dbReference>
<dbReference type="CDD" id="cd00452">
    <property type="entry name" value="KDPG_aldolase"/>
    <property type="match status" value="1"/>
</dbReference>
<dbReference type="InterPro" id="IPR013785">
    <property type="entry name" value="Aldolase_TIM"/>
</dbReference>
<keyword evidence="4" id="KW-0456">Lyase</keyword>
<keyword evidence="5" id="KW-0119">Carbohydrate metabolism</keyword>
<dbReference type="AlphaFoldDB" id="A0A2T0SLE3"/>
<dbReference type="GO" id="GO:0016829">
    <property type="term" value="F:lyase activity"/>
    <property type="evidence" value="ECO:0007669"/>
    <property type="project" value="UniProtKB-KW"/>
</dbReference>
<dbReference type="EMBL" id="PVTF01000017">
    <property type="protein sequence ID" value="PRY34229.1"/>
    <property type="molecule type" value="Genomic_DNA"/>
</dbReference>
<evidence type="ECO:0000313" key="7">
    <source>
        <dbReference type="Proteomes" id="UP000239494"/>
    </source>
</evidence>
<evidence type="ECO:0000256" key="2">
    <source>
        <dbReference type="ARBA" id="ARBA00006906"/>
    </source>
</evidence>
<dbReference type="RefSeq" id="WP_211304793.1">
    <property type="nucleotide sequence ID" value="NZ_PVTF01000017.1"/>
</dbReference>
<dbReference type="PANTHER" id="PTHR30246:SF1">
    <property type="entry name" value="2-DEHYDRO-3-DEOXY-6-PHOSPHOGALACTONATE ALDOLASE-RELATED"/>
    <property type="match status" value="1"/>
</dbReference>
<comment type="pathway">
    <text evidence="1">Carbohydrate acid metabolism.</text>
</comment>
<dbReference type="Pfam" id="PF01081">
    <property type="entry name" value="Aldolase"/>
    <property type="match status" value="1"/>
</dbReference>
<gene>
    <name evidence="6" type="ORF">CLV43_1172</name>
</gene>
<dbReference type="InterPro" id="IPR031338">
    <property type="entry name" value="KDPG/KHG_AS_2"/>
</dbReference>
<evidence type="ECO:0000256" key="4">
    <source>
        <dbReference type="ARBA" id="ARBA00023239"/>
    </source>
</evidence>
<reference evidence="6 7" key="1">
    <citation type="submission" date="2018-03" db="EMBL/GenBank/DDBJ databases">
        <title>Genomic Encyclopedia of Archaeal and Bacterial Type Strains, Phase II (KMG-II): from individual species to whole genera.</title>
        <authorList>
            <person name="Goeker M."/>
        </authorList>
    </citation>
    <scope>NUCLEOTIDE SEQUENCE [LARGE SCALE GENOMIC DNA]</scope>
    <source>
        <strain evidence="6 7">DSM 44720</strain>
    </source>
</reference>
<evidence type="ECO:0000256" key="3">
    <source>
        <dbReference type="ARBA" id="ARBA00011233"/>
    </source>
</evidence>
<protein>
    <submittedName>
        <fullName evidence="6">2-dehydro-3-deoxyphosphogluconate aldolase/(4S)-4-hydroxy-2-oxoglutarate aldolase</fullName>
    </submittedName>
</protein>
<dbReference type="SUPFAM" id="SSF51569">
    <property type="entry name" value="Aldolase"/>
    <property type="match status" value="1"/>
</dbReference>
<sequence>MVDFSTALEAGRLVAIVRGDDARAAVRVLFESGVRLVEISLTSPDALAVIADLAGETPDDGWLGVGTIRTPRDVDDALAAGARFAVSPATTAAVGHSVESGLPVLAGVLTPTEVETALAYGARALKLFPASLGGVDYLEALRAPFPDVPFVPVGGVGVDEAVAYLKAGAVAVGVGSPLMGTGLDGLADRAKRLLDAVRGAR</sequence>
<dbReference type="PANTHER" id="PTHR30246">
    <property type="entry name" value="2-KETO-3-DEOXY-6-PHOSPHOGLUCONATE ALDOLASE"/>
    <property type="match status" value="1"/>
</dbReference>
<proteinExistence type="inferred from homology"/>
<comment type="caution">
    <text evidence="6">The sequence shown here is derived from an EMBL/GenBank/DDBJ whole genome shotgun (WGS) entry which is preliminary data.</text>
</comment>
<evidence type="ECO:0000256" key="1">
    <source>
        <dbReference type="ARBA" id="ARBA00004761"/>
    </source>
</evidence>
<dbReference type="Proteomes" id="UP000239494">
    <property type="component" value="Unassembled WGS sequence"/>
</dbReference>
<accession>A0A2T0SLE3</accession>
<evidence type="ECO:0000256" key="5">
    <source>
        <dbReference type="ARBA" id="ARBA00023277"/>
    </source>
</evidence>
<evidence type="ECO:0000313" key="6">
    <source>
        <dbReference type="EMBL" id="PRY34229.1"/>
    </source>
</evidence>
<organism evidence="6 7">
    <name type="scientific">Umezawaea tangerina</name>
    <dbReference type="NCBI Taxonomy" id="84725"/>
    <lineage>
        <taxon>Bacteria</taxon>
        <taxon>Bacillati</taxon>
        <taxon>Actinomycetota</taxon>
        <taxon>Actinomycetes</taxon>
        <taxon>Pseudonocardiales</taxon>
        <taxon>Pseudonocardiaceae</taxon>
        <taxon>Umezawaea</taxon>
    </lineage>
</organism>
<dbReference type="PROSITE" id="PS00160">
    <property type="entry name" value="ALDOLASE_KDPG_KHG_2"/>
    <property type="match status" value="1"/>
</dbReference>
<comment type="similarity">
    <text evidence="2">Belongs to the KHG/KDPG aldolase family.</text>
</comment>
<name>A0A2T0SLE3_9PSEU</name>
<comment type="subunit">
    <text evidence="3">Homotrimer.</text>
</comment>
<dbReference type="NCBIfam" id="TIGR01182">
    <property type="entry name" value="eda"/>
    <property type="match status" value="1"/>
</dbReference>